<proteinExistence type="predicted"/>
<evidence type="ECO:0000313" key="3">
    <source>
        <dbReference type="Proteomes" id="UP001165740"/>
    </source>
</evidence>
<organism evidence="3 4">
    <name type="scientific">Biomphalaria glabrata</name>
    <name type="common">Bloodfluke planorb</name>
    <name type="synonym">Freshwater snail</name>
    <dbReference type="NCBI Taxonomy" id="6526"/>
    <lineage>
        <taxon>Eukaryota</taxon>
        <taxon>Metazoa</taxon>
        <taxon>Spiralia</taxon>
        <taxon>Lophotrochozoa</taxon>
        <taxon>Mollusca</taxon>
        <taxon>Gastropoda</taxon>
        <taxon>Heterobranchia</taxon>
        <taxon>Euthyneura</taxon>
        <taxon>Panpulmonata</taxon>
        <taxon>Hygrophila</taxon>
        <taxon>Lymnaeoidea</taxon>
        <taxon>Planorbidae</taxon>
        <taxon>Biomphalaria</taxon>
    </lineage>
</organism>
<gene>
    <name evidence="4 5" type="primary">LOC106053795</name>
</gene>
<feature type="compositionally biased region" description="Acidic residues" evidence="1">
    <location>
        <begin position="289"/>
        <end position="303"/>
    </location>
</feature>
<dbReference type="PANTHER" id="PTHR46729:SF1">
    <property type="entry name" value="LEUKOCYTE RECEPTOR CLUSTER MEMBER 9"/>
    <property type="match status" value="1"/>
</dbReference>
<dbReference type="SMART" id="SM00591">
    <property type="entry name" value="RWD"/>
    <property type="match status" value="1"/>
</dbReference>
<feature type="domain" description="RWD" evidence="2">
    <location>
        <begin position="28"/>
        <end position="126"/>
    </location>
</feature>
<dbReference type="RefSeq" id="XP_013064870.2">
    <property type="nucleotide sequence ID" value="XM_013209416.2"/>
</dbReference>
<accession>A0A9U8DWU3</accession>
<dbReference type="Proteomes" id="UP001165740">
    <property type="component" value="Chromosome 4"/>
</dbReference>
<keyword evidence="3" id="KW-1185">Reference proteome</keyword>
<feature type="compositionally biased region" description="Basic residues" evidence="1">
    <location>
        <begin position="141"/>
        <end position="152"/>
    </location>
</feature>
<feature type="region of interest" description="Disordered" evidence="1">
    <location>
        <begin position="139"/>
        <end position="163"/>
    </location>
</feature>
<feature type="region of interest" description="Disordered" evidence="1">
    <location>
        <begin position="281"/>
        <end position="305"/>
    </location>
</feature>
<dbReference type="GeneID" id="106053795"/>
<dbReference type="OrthoDB" id="10263155at2759"/>
<reference evidence="4 5" key="1">
    <citation type="submission" date="2025-04" db="UniProtKB">
        <authorList>
            <consortium name="RefSeq"/>
        </authorList>
    </citation>
    <scope>IDENTIFICATION</scope>
</reference>
<dbReference type="InterPro" id="IPR016135">
    <property type="entry name" value="UBQ-conjugating_enzyme/RWD"/>
</dbReference>
<dbReference type="InterPro" id="IPR040459">
    <property type="entry name" value="MJ1316"/>
</dbReference>
<dbReference type="InterPro" id="IPR042653">
    <property type="entry name" value="Leng9"/>
</dbReference>
<dbReference type="SUPFAM" id="SSF55144">
    <property type="entry name" value="LigT-like"/>
    <property type="match status" value="1"/>
</dbReference>
<name>A0A9U8DWU3_BIOGL</name>
<dbReference type="OMA" id="DKYWRDK"/>
<dbReference type="Gene3D" id="3.10.110.10">
    <property type="entry name" value="Ubiquitin Conjugating Enzyme"/>
    <property type="match status" value="1"/>
</dbReference>
<dbReference type="InterPro" id="IPR019510">
    <property type="entry name" value="AKAP7-like_phosphoesterase"/>
</dbReference>
<dbReference type="InterPro" id="IPR009097">
    <property type="entry name" value="Cyclic_Pdiesterase"/>
</dbReference>
<dbReference type="InterPro" id="IPR006575">
    <property type="entry name" value="RWD_dom"/>
</dbReference>
<dbReference type="PROSITE" id="PS50908">
    <property type="entry name" value="RWD"/>
    <property type="match status" value="1"/>
</dbReference>
<evidence type="ECO:0000313" key="4">
    <source>
        <dbReference type="RefSeq" id="XP_013064870.2"/>
    </source>
</evidence>
<dbReference type="AlphaFoldDB" id="A0A9U8DWU3"/>
<dbReference type="Pfam" id="PF04457">
    <property type="entry name" value="MJ1316"/>
    <property type="match status" value="1"/>
</dbReference>
<dbReference type="Gene3D" id="3.90.1140.10">
    <property type="entry name" value="Cyclic phosphodiesterase"/>
    <property type="match status" value="1"/>
</dbReference>
<sequence>MATATVNFVDSSVKTSKTTSDSPIDQSTEVAAVKAAFPNRCRIISDVKTYTNVLTVQPENMDVTIKFQLTAAYPRVIPDIAIRSESLTEENITDIQQSLRSKAKQLAGQFMLDKLIQEAETELRAIGLKPGKVITNAAQKQVKHKKNRTKKKKSEDEIDENQKLSPMKTADDVVKRIIWDDNLEKDDFIVGYLDRFKGLLEKSFSSFSWEDLASVDYDVLAVPKHRIQYFKYKDIKVWDKLRRIDNVFGSAEGTKTIDVVIKEWEELESLRLAGLADASYTKQETSSNSEEDDSEDDSDEDDGIQVTIGSSANIGTGAKSRVSNYENVKLTEENENDIENGFNPYWRDKLRPNYFLCIRITNEAIIDQICNIQDRFMEFEPLFSDCCIPGNSLHITLNTLGLDTPEQLLQCIEALKRIQPEIVAAVPKSSLKLHGVSNFYNRVIYAKVHYKEDFLEFCSTLKTLLSEAGVQIRDGYEFVPHVTIMKTTRPVSRLRGTKNVNPDIYAKYADTHFGEQSIEGIYLCAMGDERRDDGFYVTPHELHFKS</sequence>
<dbReference type="Pfam" id="PF05773">
    <property type="entry name" value="RWD"/>
    <property type="match status" value="1"/>
</dbReference>
<dbReference type="Pfam" id="PF10469">
    <property type="entry name" value="AKAP7_NLS"/>
    <property type="match status" value="1"/>
</dbReference>
<evidence type="ECO:0000313" key="5">
    <source>
        <dbReference type="RefSeq" id="XP_013064873.2"/>
    </source>
</evidence>
<protein>
    <submittedName>
        <fullName evidence="4 5">Leukocyte receptor cluster member 9-like</fullName>
    </submittedName>
</protein>
<evidence type="ECO:0000256" key="1">
    <source>
        <dbReference type="SAM" id="MobiDB-lite"/>
    </source>
</evidence>
<dbReference type="PANTHER" id="PTHR46729">
    <property type="entry name" value="LEUKOCYTE RECEPTOR CLUSTER MEMBER 9"/>
    <property type="match status" value="1"/>
</dbReference>
<dbReference type="SUPFAM" id="SSF54495">
    <property type="entry name" value="UBC-like"/>
    <property type="match status" value="1"/>
</dbReference>
<dbReference type="KEGG" id="bgt:106053795"/>
<evidence type="ECO:0000259" key="2">
    <source>
        <dbReference type="PROSITE" id="PS50908"/>
    </source>
</evidence>
<dbReference type="RefSeq" id="XP_013064873.2">
    <property type="nucleotide sequence ID" value="XM_013209419.2"/>
</dbReference>